<keyword evidence="6" id="KW-0472">Membrane</keyword>
<keyword evidence="6" id="KW-0812">Transmembrane</keyword>
<gene>
    <name evidence="10" type="ORF">SUBVAR_06384</name>
</gene>
<feature type="chain" id="PRO_5003024813" evidence="7">
    <location>
        <begin position="29"/>
        <end position="1505"/>
    </location>
</feature>
<evidence type="ECO:0000259" key="9">
    <source>
        <dbReference type="PROSITE" id="PS50847"/>
    </source>
</evidence>
<reference evidence="10" key="1">
    <citation type="submission" date="2009-12" db="EMBL/GenBank/DDBJ databases">
        <authorList>
            <person name="Weinstock G."/>
            <person name="Sodergren E."/>
            <person name="Clifton S."/>
            <person name="Fulton L."/>
            <person name="Fulton B."/>
            <person name="Courtney L."/>
            <person name="Fronick C."/>
            <person name="Harrison M."/>
            <person name="Strong C."/>
            <person name="Farmer C."/>
            <person name="Delahaunty K."/>
            <person name="Markovic C."/>
            <person name="Hall O."/>
            <person name="Minx P."/>
            <person name="Tomlinson C."/>
            <person name="Mitreva M."/>
            <person name="Nelson J."/>
            <person name="Hou S."/>
            <person name="Wollam A."/>
            <person name="Pepin K.H."/>
            <person name="Johnson M."/>
            <person name="Bhonagiri V."/>
            <person name="Nash W.E."/>
            <person name="Warren W."/>
            <person name="Chinwalla A."/>
            <person name="Mardis E.R."/>
            <person name="Wilson R.K."/>
        </authorList>
    </citation>
    <scope>NUCLEOTIDE SEQUENCE [LARGE SCALE GENOMIC DNA]</scope>
    <source>
        <strain evidence="10">DSM 15176</strain>
    </source>
</reference>
<dbReference type="Gene3D" id="3.40.50.410">
    <property type="entry name" value="von Willebrand factor, type A domain"/>
    <property type="match status" value="1"/>
</dbReference>
<dbReference type="InterPro" id="IPR049319">
    <property type="entry name" value="GBS104-like_Ig"/>
</dbReference>
<comment type="caution">
    <text evidence="10">The sequence shown here is derived from an EMBL/GenBank/DDBJ whole genome shotgun (WGS) entry which is preliminary data.</text>
</comment>
<evidence type="ECO:0000256" key="3">
    <source>
        <dbReference type="ARBA" id="ARBA00022729"/>
    </source>
</evidence>
<evidence type="ECO:0000256" key="6">
    <source>
        <dbReference type="SAM" id="Phobius"/>
    </source>
</evidence>
<dbReference type="InterPro" id="IPR019931">
    <property type="entry name" value="LPXTG_anchor"/>
</dbReference>
<evidence type="ECO:0000313" key="11">
    <source>
        <dbReference type="Proteomes" id="UP000003438"/>
    </source>
</evidence>
<dbReference type="HOGENOM" id="CLU_248467_0_0_9"/>
<dbReference type="Gene3D" id="2.60.40.2110">
    <property type="match status" value="1"/>
</dbReference>
<dbReference type="Pfam" id="PF00746">
    <property type="entry name" value="Gram_pos_anchor"/>
    <property type="match status" value="1"/>
</dbReference>
<protein>
    <submittedName>
        <fullName evidence="10">LPXTG-motif cell wall anchor domain protein</fullName>
    </submittedName>
</protein>
<proteinExistence type="predicted"/>
<dbReference type="RefSeq" id="WP_007047746.1">
    <property type="nucleotide sequence ID" value="NZ_GG704769.1"/>
</dbReference>
<dbReference type="SUPFAM" id="SSF53300">
    <property type="entry name" value="vWA-like"/>
    <property type="match status" value="1"/>
</dbReference>
<dbReference type="NCBIfam" id="TIGR01167">
    <property type="entry name" value="LPXTG_anchor"/>
    <property type="match status" value="1"/>
</dbReference>
<dbReference type="InterPro" id="IPR036465">
    <property type="entry name" value="vWFA_dom_sf"/>
</dbReference>
<evidence type="ECO:0000256" key="2">
    <source>
        <dbReference type="ARBA" id="ARBA00022525"/>
    </source>
</evidence>
<dbReference type="OrthoDB" id="9776008at2"/>
<feature type="region of interest" description="Disordered" evidence="5">
    <location>
        <begin position="46"/>
        <end position="130"/>
    </location>
</feature>
<feature type="region of interest" description="Disordered" evidence="5">
    <location>
        <begin position="1426"/>
        <end position="1454"/>
    </location>
</feature>
<dbReference type="CDD" id="cd00198">
    <property type="entry name" value="vWFA"/>
    <property type="match status" value="1"/>
</dbReference>
<sequence length="1505" mass="162806">MKMQLKRIVSAVCAVALCASVVSTPVLANDNTDAGNAVPSTIQMAETTPSTTEPTPVPTEQVTDPTPAPTEQVTDPTPAPTEQVTDPTPAPTEQVTDPTPVPTAQTNGDPTEEPAGPAGDANTPSVMKSYSENNSEAVKVKEKIILGTAAYYIHDSWSVDQGDKAETTYISLTDNQDGTATVKGVKATGNNPGTVKVTHSYWSLWGWEKDVFYVKVLPSEPSLIYFFVALPSNTSLSMDGAQYRYLTCGALASENASVDMTSETNNAVVSATESVITGMATEWPNSFTLSEDKDAQAKFGSQSVKSGTISLDSTDHSVTEFTLTFDDGTGVDKTYTDDDYHLRWTKFSYANTSSVGWQYHMDAVLYKIVRVNDVLQALQPEKAVDGPALNEKGEKKASDFTFTLSGNGITADLKASVGADATTAKIQAATEDDGNVELIPGTYTISENAEGVEKGVWKAPTDTITFTVATDGTITKTSDDVRIQNELQKYSITYAAGADDVTNMPVDTAANYQYNEKTTVSETIPALNNKDFLGWKTDDGQYFQPGESVVMKGDLKLTADWADPDPGTAGVAGDVQIDKTATNVENFKSDVTLSIGADQKTVAADVVFVLDKSTSTDVKQAALNMLEELQKHVSENGLQVKVGLVTFNQSADNSNFNMELSELNDATVTELKRIFNSSLSSGTNIEAGIRKGMKMLDDDTSVPASNKHLVLVTDGVTYMWGEDSTKTMYVQFAGADNGNYIWNSNSIAAGVTDKGRFNITGQEYVDSFNDPVTWMNTNGASIEAIAAEYETAPVPEGTTPAKYVSNENSNRYIANDVAIYMAGRAWKEAKEKGYNLYAYASDRYNKPGKNLNTEGYYPWASYFIGNLSKIGGSSKTFCENSVDVTGMFDDVLNTIEYTIDHGTVTDVIGSDFDLDSLGSFKLTVGAQNYTGTVSGNTVTFDSGNYVVTYSPATTETKEQFTWEIKKPVESTASLALTYTVKLTTFPTEADRYTYPTNESATLQYTSSNGATGEKDFPVPEVDYDVVGIIPADLTIYMGGSDGYDRFVDANGDLTDSTSLPEPGFYLDIPDDMDAEIRQALAQKEGSAVTSTVVDLSDYVTLTATVDGQDYKWKLERYGTGTKDNESVGFIEDGNGKSEGRFIYKIVPDGDNGAKIRIKVTKDNQQATGSDEFEISDSLFDTYQMEIAGEGIDPEDLKMTFNITGKDVNQQNKEFYNHTTGVAGTESATLTVRYVVGEQDQVVTKALTDITVEHDSDKAYVVLKDLKGNEAKDFAINESDKIGETAYEVKADPNSVSLLFDDIAGTENTDFEKMLVDSAAKDVGKTFSDMKSEAKYLDLVDANNGNAWLTTNQNVTVYWPYPEGTDENTKFYLVHFKDLDREIALDEVESGIESAETELMTVETDQYGISFQTDSFSPYVLLWDGAKNQPTPSTDDGDDNDTTTTNNNTTTTTVNVTNNAAPAQPQAAAVIPQTGDEMPVGLLGGVAAAAAAAFVALFVIRKRKKD</sequence>
<feature type="compositionally biased region" description="Low complexity" evidence="5">
    <location>
        <begin position="46"/>
        <end position="65"/>
    </location>
</feature>
<keyword evidence="3 7" id="KW-0732">Signal</keyword>
<keyword evidence="11" id="KW-1185">Reference proteome</keyword>
<name>D1PPR6_9FIRM</name>
<feature type="transmembrane region" description="Helical" evidence="6">
    <location>
        <begin position="1479"/>
        <end position="1499"/>
    </location>
</feature>
<evidence type="ECO:0000256" key="5">
    <source>
        <dbReference type="SAM" id="MobiDB-lite"/>
    </source>
</evidence>
<feature type="signal peptide" evidence="7">
    <location>
        <begin position="1"/>
        <end position="28"/>
    </location>
</feature>
<dbReference type="PROSITE" id="PS50234">
    <property type="entry name" value="VWFA"/>
    <property type="match status" value="1"/>
</dbReference>
<keyword evidence="2" id="KW-0964">Secreted</keyword>
<dbReference type="SMART" id="SM00327">
    <property type="entry name" value="VWA"/>
    <property type="match status" value="1"/>
</dbReference>
<evidence type="ECO:0000259" key="8">
    <source>
        <dbReference type="PROSITE" id="PS50234"/>
    </source>
</evidence>
<evidence type="ECO:0000256" key="4">
    <source>
        <dbReference type="ARBA" id="ARBA00023088"/>
    </source>
</evidence>
<evidence type="ECO:0000313" key="10">
    <source>
        <dbReference type="EMBL" id="EFB75263.1"/>
    </source>
</evidence>
<organism evidence="10 11">
    <name type="scientific">Subdoligranulum variabile DSM 15176</name>
    <dbReference type="NCBI Taxonomy" id="411471"/>
    <lineage>
        <taxon>Bacteria</taxon>
        <taxon>Bacillati</taxon>
        <taxon>Bacillota</taxon>
        <taxon>Clostridia</taxon>
        <taxon>Eubacteriales</taxon>
        <taxon>Oscillospiraceae</taxon>
        <taxon>Subdoligranulum</taxon>
    </lineage>
</organism>
<dbReference type="PROSITE" id="PS50847">
    <property type="entry name" value="GRAM_POS_ANCHORING"/>
    <property type="match status" value="1"/>
</dbReference>
<keyword evidence="1" id="KW-0134">Cell wall</keyword>
<accession>D1PPR6</accession>
<dbReference type="Pfam" id="PF21426">
    <property type="entry name" value="GBS104-like_Ig"/>
    <property type="match status" value="1"/>
</dbReference>
<feature type="domain" description="Gram-positive cocci surface proteins LPxTG" evidence="9">
    <location>
        <begin position="1470"/>
        <end position="1505"/>
    </location>
</feature>
<feature type="compositionally biased region" description="Low complexity" evidence="5">
    <location>
        <begin position="1441"/>
        <end position="1454"/>
    </location>
</feature>
<dbReference type="EMBL" id="ACBY02000029">
    <property type="protein sequence ID" value="EFB75263.1"/>
    <property type="molecule type" value="Genomic_DNA"/>
</dbReference>
<dbReference type="STRING" id="411471.SUBVAR_06384"/>
<evidence type="ECO:0000256" key="1">
    <source>
        <dbReference type="ARBA" id="ARBA00022512"/>
    </source>
</evidence>
<dbReference type="Pfam" id="PF00092">
    <property type="entry name" value="VWA"/>
    <property type="match status" value="1"/>
</dbReference>
<keyword evidence="4" id="KW-0572">Peptidoglycan-anchor</keyword>
<feature type="compositionally biased region" description="Polar residues" evidence="5">
    <location>
        <begin position="69"/>
        <end position="109"/>
    </location>
</feature>
<evidence type="ECO:0000256" key="7">
    <source>
        <dbReference type="SAM" id="SignalP"/>
    </source>
</evidence>
<dbReference type="InterPro" id="IPR002035">
    <property type="entry name" value="VWF_A"/>
</dbReference>
<dbReference type="eggNOG" id="COG2304">
    <property type="taxonomic scope" value="Bacteria"/>
</dbReference>
<feature type="domain" description="VWFA" evidence="8">
    <location>
        <begin position="605"/>
        <end position="715"/>
    </location>
</feature>
<keyword evidence="6" id="KW-1133">Transmembrane helix</keyword>
<dbReference type="Proteomes" id="UP000003438">
    <property type="component" value="Unassembled WGS sequence"/>
</dbReference>